<evidence type="ECO:0000313" key="3">
    <source>
        <dbReference type="Proteomes" id="UP000253303"/>
    </source>
</evidence>
<protein>
    <recommendedName>
        <fullName evidence="1">AMP-dependent synthetase/ligase domain-containing protein</fullName>
    </recommendedName>
</protein>
<evidence type="ECO:0000259" key="1">
    <source>
        <dbReference type="Pfam" id="PF00501"/>
    </source>
</evidence>
<accession>A0A366LMZ7</accession>
<dbReference type="EMBL" id="QMEY01000024">
    <property type="protein sequence ID" value="RBQ15298.1"/>
    <property type="molecule type" value="Genomic_DNA"/>
</dbReference>
<dbReference type="RefSeq" id="WP_113985348.1">
    <property type="nucleotide sequence ID" value="NZ_QMEY01000024.1"/>
</dbReference>
<organism evidence="2 3">
    <name type="scientific">Spongiactinospora rosea</name>
    <dbReference type="NCBI Taxonomy" id="2248750"/>
    <lineage>
        <taxon>Bacteria</taxon>
        <taxon>Bacillati</taxon>
        <taxon>Actinomycetota</taxon>
        <taxon>Actinomycetes</taxon>
        <taxon>Streptosporangiales</taxon>
        <taxon>Streptosporangiaceae</taxon>
        <taxon>Spongiactinospora</taxon>
    </lineage>
</organism>
<dbReference type="InterPro" id="IPR000873">
    <property type="entry name" value="AMP-dep_synth/lig_dom"/>
</dbReference>
<feature type="domain" description="AMP-dependent synthetase/ligase" evidence="1">
    <location>
        <begin position="7"/>
        <end position="63"/>
    </location>
</feature>
<dbReference type="Pfam" id="PF00501">
    <property type="entry name" value="AMP-binding"/>
    <property type="match status" value="1"/>
</dbReference>
<reference evidence="2 3" key="1">
    <citation type="submission" date="2018-06" db="EMBL/GenBank/DDBJ databases">
        <title>Sphaerisporangium craniellae sp. nov., isolated from a marine sponge in the South China Sea.</title>
        <authorList>
            <person name="Li L."/>
        </authorList>
    </citation>
    <scope>NUCLEOTIDE SEQUENCE [LARGE SCALE GENOMIC DNA]</scope>
    <source>
        <strain evidence="2 3">LHW63015</strain>
    </source>
</reference>
<proteinExistence type="predicted"/>
<dbReference type="AlphaFoldDB" id="A0A366LMZ7"/>
<dbReference type="PANTHER" id="PTHR43767:SF1">
    <property type="entry name" value="NONRIBOSOMAL PEPTIDE SYNTHASE PES1 (EUROFUNG)-RELATED"/>
    <property type="match status" value="1"/>
</dbReference>
<dbReference type="Proteomes" id="UP000253303">
    <property type="component" value="Unassembled WGS sequence"/>
</dbReference>
<dbReference type="InterPro" id="IPR042099">
    <property type="entry name" value="ANL_N_sf"/>
</dbReference>
<comment type="caution">
    <text evidence="2">The sequence shown here is derived from an EMBL/GenBank/DDBJ whole genome shotgun (WGS) entry which is preliminary data.</text>
</comment>
<gene>
    <name evidence="2" type="ORF">DP939_36260</name>
</gene>
<dbReference type="Gene3D" id="3.40.50.12780">
    <property type="entry name" value="N-terminal domain of ligase-like"/>
    <property type="match status" value="1"/>
</dbReference>
<dbReference type="InterPro" id="IPR050237">
    <property type="entry name" value="ATP-dep_AMP-bd_enzyme"/>
</dbReference>
<sequence>MPRVVTDRVREAPDAEAVTSGGRSLTYGELWAASGEVAHRLAAHGATAGTRIGVCLDRPAELVGDEKEAATPRLVSTALACGIGDILAGLTPPGLTPPGLTPPGLHRAAAEPQAVRRWLTALEGHGITCAFRRS</sequence>
<dbReference type="PANTHER" id="PTHR43767">
    <property type="entry name" value="LONG-CHAIN-FATTY-ACID--COA LIGASE"/>
    <property type="match status" value="1"/>
</dbReference>
<evidence type="ECO:0000313" key="2">
    <source>
        <dbReference type="EMBL" id="RBQ15298.1"/>
    </source>
</evidence>
<name>A0A366LMZ7_9ACTN</name>
<keyword evidence="3" id="KW-1185">Reference proteome</keyword>
<dbReference type="SUPFAM" id="SSF56801">
    <property type="entry name" value="Acetyl-CoA synthetase-like"/>
    <property type="match status" value="1"/>
</dbReference>
<dbReference type="OrthoDB" id="973788at2"/>